<dbReference type="Proteomes" id="UP000015106">
    <property type="component" value="Chromosome 3"/>
</dbReference>
<reference evidence="3" key="1">
    <citation type="journal article" date="2013" name="Nature">
        <title>Draft genome of the wheat A-genome progenitor Triticum urartu.</title>
        <authorList>
            <person name="Ling H.Q."/>
            <person name="Zhao S."/>
            <person name="Liu D."/>
            <person name="Wang J."/>
            <person name="Sun H."/>
            <person name="Zhang C."/>
            <person name="Fan H."/>
            <person name="Li D."/>
            <person name="Dong L."/>
            <person name="Tao Y."/>
            <person name="Gao C."/>
            <person name="Wu H."/>
            <person name="Li Y."/>
            <person name="Cui Y."/>
            <person name="Guo X."/>
            <person name="Zheng S."/>
            <person name="Wang B."/>
            <person name="Yu K."/>
            <person name="Liang Q."/>
            <person name="Yang W."/>
            <person name="Lou X."/>
            <person name="Chen J."/>
            <person name="Feng M."/>
            <person name="Jian J."/>
            <person name="Zhang X."/>
            <person name="Luo G."/>
            <person name="Jiang Y."/>
            <person name="Liu J."/>
            <person name="Wang Z."/>
            <person name="Sha Y."/>
            <person name="Zhang B."/>
            <person name="Wu H."/>
            <person name="Tang D."/>
            <person name="Shen Q."/>
            <person name="Xue P."/>
            <person name="Zou S."/>
            <person name="Wang X."/>
            <person name="Liu X."/>
            <person name="Wang F."/>
            <person name="Yang Y."/>
            <person name="An X."/>
            <person name="Dong Z."/>
            <person name="Zhang K."/>
            <person name="Zhang X."/>
            <person name="Luo M.C."/>
            <person name="Dvorak J."/>
            <person name="Tong Y."/>
            <person name="Wang J."/>
            <person name="Yang H."/>
            <person name="Li Z."/>
            <person name="Wang D."/>
            <person name="Zhang A."/>
            <person name="Wang J."/>
        </authorList>
    </citation>
    <scope>NUCLEOTIDE SEQUENCE</scope>
    <source>
        <strain evidence="3">cv. G1812</strain>
    </source>
</reference>
<evidence type="ECO:0000256" key="1">
    <source>
        <dbReference type="SAM" id="SignalP"/>
    </source>
</evidence>
<dbReference type="AlphaFoldDB" id="A0A8R7PT84"/>
<evidence type="ECO:0000313" key="3">
    <source>
        <dbReference type="Proteomes" id="UP000015106"/>
    </source>
</evidence>
<accession>A0A8R7PT84</accession>
<evidence type="ECO:0000313" key="2">
    <source>
        <dbReference type="EnsemblPlants" id="TuG1812G0300002673.01.T06.cds356271"/>
    </source>
</evidence>
<feature type="chain" id="PRO_5035933729" evidence="1">
    <location>
        <begin position="20"/>
        <end position="67"/>
    </location>
</feature>
<reference evidence="2" key="2">
    <citation type="submission" date="2018-03" db="EMBL/GenBank/DDBJ databases">
        <title>The Triticum urartu genome reveals the dynamic nature of wheat genome evolution.</title>
        <authorList>
            <person name="Ling H."/>
            <person name="Ma B."/>
            <person name="Shi X."/>
            <person name="Liu H."/>
            <person name="Dong L."/>
            <person name="Sun H."/>
            <person name="Cao Y."/>
            <person name="Gao Q."/>
            <person name="Zheng S."/>
            <person name="Li Y."/>
            <person name="Yu Y."/>
            <person name="Du H."/>
            <person name="Qi M."/>
            <person name="Li Y."/>
            <person name="Yu H."/>
            <person name="Cui Y."/>
            <person name="Wang N."/>
            <person name="Chen C."/>
            <person name="Wu H."/>
            <person name="Zhao Y."/>
            <person name="Zhang J."/>
            <person name="Li Y."/>
            <person name="Zhou W."/>
            <person name="Zhang B."/>
            <person name="Hu W."/>
            <person name="Eijk M."/>
            <person name="Tang J."/>
            <person name="Witsenboer H."/>
            <person name="Zhao S."/>
            <person name="Li Z."/>
            <person name="Zhang A."/>
            <person name="Wang D."/>
            <person name="Liang C."/>
        </authorList>
    </citation>
    <scope>NUCLEOTIDE SEQUENCE [LARGE SCALE GENOMIC DNA]</scope>
    <source>
        <strain evidence="2">cv. G1812</strain>
    </source>
</reference>
<sequence length="67" mass="7570">MKVLCTLLLASVLLKINESFLSSLLFVKNVLTQELPPLRPKDQLVLISEIDVISVKFSYAHKFQLIA</sequence>
<dbReference type="EnsemblPlants" id="TuG1812G0300002673.01.T06">
    <property type="protein sequence ID" value="TuG1812G0300002673.01.T06.cds356271"/>
    <property type="gene ID" value="TuG1812G0300002673.01"/>
</dbReference>
<proteinExistence type="predicted"/>
<reference evidence="2" key="3">
    <citation type="submission" date="2022-06" db="UniProtKB">
        <authorList>
            <consortium name="EnsemblPlants"/>
        </authorList>
    </citation>
    <scope>IDENTIFICATION</scope>
</reference>
<feature type="signal peptide" evidence="1">
    <location>
        <begin position="1"/>
        <end position="19"/>
    </location>
</feature>
<keyword evidence="1" id="KW-0732">Signal</keyword>
<keyword evidence="3" id="KW-1185">Reference proteome</keyword>
<organism evidence="2 3">
    <name type="scientific">Triticum urartu</name>
    <name type="common">Red wild einkorn</name>
    <name type="synonym">Crithodium urartu</name>
    <dbReference type="NCBI Taxonomy" id="4572"/>
    <lineage>
        <taxon>Eukaryota</taxon>
        <taxon>Viridiplantae</taxon>
        <taxon>Streptophyta</taxon>
        <taxon>Embryophyta</taxon>
        <taxon>Tracheophyta</taxon>
        <taxon>Spermatophyta</taxon>
        <taxon>Magnoliopsida</taxon>
        <taxon>Liliopsida</taxon>
        <taxon>Poales</taxon>
        <taxon>Poaceae</taxon>
        <taxon>BOP clade</taxon>
        <taxon>Pooideae</taxon>
        <taxon>Triticodae</taxon>
        <taxon>Triticeae</taxon>
        <taxon>Triticinae</taxon>
        <taxon>Triticum</taxon>
    </lineage>
</organism>
<dbReference type="Gramene" id="TuG1812G0300002673.01.T06">
    <property type="protein sequence ID" value="TuG1812G0300002673.01.T06.cds356271"/>
    <property type="gene ID" value="TuG1812G0300002673.01"/>
</dbReference>
<name>A0A8R7PT84_TRIUA</name>
<protein>
    <submittedName>
        <fullName evidence="2">Uncharacterized protein</fullName>
    </submittedName>
</protein>